<comment type="caution">
    <text evidence="2">The sequence shown here is derived from an EMBL/GenBank/DDBJ whole genome shotgun (WGS) entry which is preliminary data.</text>
</comment>
<name>A0A928Z624_9CYAN</name>
<gene>
    <name evidence="2" type="ORF">IQ266_22930</name>
</gene>
<dbReference type="SUPFAM" id="SSF54292">
    <property type="entry name" value="2Fe-2S ferredoxin-like"/>
    <property type="match status" value="1"/>
</dbReference>
<dbReference type="EMBL" id="JADEXQ010000113">
    <property type="protein sequence ID" value="MBE9032597.1"/>
    <property type="molecule type" value="Genomic_DNA"/>
</dbReference>
<dbReference type="Proteomes" id="UP000625316">
    <property type="component" value="Unassembled WGS sequence"/>
</dbReference>
<proteinExistence type="predicted"/>
<dbReference type="InterPro" id="IPR001041">
    <property type="entry name" value="2Fe-2S_ferredoxin-type"/>
</dbReference>
<keyword evidence="3" id="KW-1185">Reference proteome</keyword>
<evidence type="ECO:0000259" key="1">
    <source>
        <dbReference type="PROSITE" id="PS51085"/>
    </source>
</evidence>
<evidence type="ECO:0000313" key="2">
    <source>
        <dbReference type="EMBL" id="MBE9032597.1"/>
    </source>
</evidence>
<dbReference type="Pfam" id="PF00111">
    <property type="entry name" value="Fer2"/>
    <property type="match status" value="1"/>
</dbReference>
<accession>A0A928Z624</accession>
<dbReference type="AlphaFoldDB" id="A0A928Z624"/>
<evidence type="ECO:0000313" key="3">
    <source>
        <dbReference type="Proteomes" id="UP000625316"/>
    </source>
</evidence>
<dbReference type="InterPro" id="IPR036010">
    <property type="entry name" value="2Fe-2S_ferredoxin-like_sf"/>
</dbReference>
<organism evidence="2 3">
    <name type="scientific">Romeriopsis navalis LEGE 11480</name>
    <dbReference type="NCBI Taxonomy" id="2777977"/>
    <lineage>
        <taxon>Bacteria</taxon>
        <taxon>Bacillati</taxon>
        <taxon>Cyanobacteriota</taxon>
        <taxon>Cyanophyceae</taxon>
        <taxon>Leptolyngbyales</taxon>
        <taxon>Leptolyngbyaceae</taxon>
        <taxon>Romeriopsis</taxon>
        <taxon>Romeriopsis navalis</taxon>
    </lineage>
</organism>
<dbReference type="CDD" id="cd00207">
    <property type="entry name" value="fer2"/>
    <property type="match status" value="1"/>
</dbReference>
<dbReference type="RefSeq" id="WP_264327413.1">
    <property type="nucleotide sequence ID" value="NZ_JADEXQ010000113.1"/>
</dbReference>
<dbReference type="Gene3D" id="3.10.20.30">
    <property type="match status" value="1"/>
</dbReference>
<dbReference type="PROSITE" id="PS51085">
    <property type="entry name" value="2FE2S_FER_2"/>
    <property type="match status" value="1"/>
</dbReference>
<dbReference type="InterPro" id="IPR012675">
    <property type="entry name" value="Beta-grasp_dom_sf"/>
</dbReference>
<reference evidence="2" key="1">
    <citation type="submission" date="2020-10" db="EMBL/GenBank/DDBJ databases">
        <authorList>
            <person name="Castelo-Branco R."/>
            <person name="Eusebio N."/>
            <person name="Adriana R."/>
            <person name="Vieira A."/>
            <person name="Brugerolle De Fraissinette N."/>
            <person name="Rezende De Castro R."/>
            <person name="Schneider M.P."/>
            <person name="Vasconcelos V."/>
            <person name="Leao P.N."/>
        </authorList>
    </citation>
    <scope>NUCLEOTIDE SEQUENCE</scope>
    <source>
        <strain evidence="2">LEGE 11480</strain>
    </source>
</reference>
<feature type="domain" description="2Fe-2S ferredoxin-type" evidence="1">
    <location>
        <begin position="1"/>
        <end position="99"/>
    </location>
</feature>
<dbReference type="GO" id="GO:0051536">
    <property type="term" value="F:iron-sulfur cluster binding"/>
    <property type="evidence" value="ECO:0007669"/>
    <property type="project" value="InterPro"/>
</dbReference>
<sequence>MPTITAQGQTFTCELGANLRRVLLQQGVALYNGGAAVINCRSLGTCGTCAVQIDGSVSPLTWKERTRLALPPHQGTGDRRLACQVKVLGDIQVRKLDGFWGQGETVVWCADKPAE</sequence>
<protein>
    <submittedName>
        <fullName evidence="2">(2Fe-2S)-binding protein</fullName>
    </submittedName>
</protein>